<evidence type="ECO:0000256" key="1">
    <source>
        <dbReference type="SAM" id="MobiDB-lite"/>
    </source>
</evidence>
<name>K3YXG0_SETIT</name>
<dbReference type="InParanoid" id="K3YXG0"/>
<organism evidence="2 3">
    <name type="scientific">Setaria italica</name>
    <name type="common">Foxtail millet</name>
    <name type="synonym">Panicum italicum</name>
    <dbReference type="NCBI Taxonomy" id="4555"/>
    <lineage>
        <taxon>Eukaryota</taxon>
        <taxon>Viridiplantae</taxon>
        <taxon>Streptophyta</taxon>
        <taxon>Embryophyta</taxon>
        <taxon>Tracheophyta</taxon>
        <taxon>Spermatophyta</taxon>
        <taxon>Magnoliopsida</taxon>
        <taxon>Liliopsida</taxon>
        <taxon>Poales</taxon>
        <taxon>Poaceae</taxon>
        <taxon>PACMAD clade</taxon>
        <taxon>Panicoideae</taxon>
        <taxon>Panicodae</taxon>
        <taxon>Paniceae</taxon>
        <taxon>Cenchrinae</taxon>
        <taxon>Setaria</taxon>
    </lineage>
</organism>
<reference evidence="3" key="1">
    <citation type="journal article" date="2012" name="Nat. Biotechnol.">
        <title>Reference genome sequence of the model plant Setaria.</title>
        <authorList>
            <person name="Bennetzen J.L."/>
            <person name="Schmutz J."/>
            <person name="Wang H."/>
            <person name="Percifield R."/>
            <person name="Hawkins J."/>
            <person name="Pontaroli A.C."/>
            <person name="Estep M."/>
            <person name="Feng L."/>
            <person name="Vaughn J.N."/>
            <person name="Grimwood J."/>
            <person name="Jenkins J."/>
            <person name="Barry K."/>
            <person name="Lindquist E."/>
            <person name="Hellsten U."/>
            <person name="Deshpande S."/>
            <person name="Wang X."/>
            <person name="Wu X."/>
            <person name="Mitros T."/>
            <person name="Triplett J."/>
            <person name="Yang X."/>
            <person name="Ye C.Y."/>
            <person name="Mauro-Herrera M."/>
            <person name="Wang L."/>
            <person name="Li P."/>
            <person name="Sharma M."/>
            <person name="Sharma R."/>
            <person name="Ronald P.C."/>
            <person name="Panaud O."/>
            <person name="Kellogg E.A."/>
            <person name="Brutnell T.P."/>
            <person name="Doust A.N."/>
            <person name="Tuskan G.A."/>
            <person name="Rokhsar D."/>
            <person name="Devos K.M."/>
        </authorList>
    </citation>
    <scope>NUCLEOTIDE SEQUENCE [LARGE SCALE GENOMIC DNA]</scope>
    <source>
        <strain evidence="3">cv. Yugu1</strain>
    </source>
</reference>
<proteinExistence type="predicted"/>
<dbReference type="Proteomes" id="UP000004995">
    <property type="component" value="Unassembled WGS sequence"/>
</dbReference>
<dbReference type="AlphaFoldDB" id="K3YXG0"/>
<dbReference type="EnsemblPlants" id="KQL28175">
    <property type="protein sequence ID" value="KQL28175"/>
    <property type="gene ID" value="SETIT_018956mg"/>
</dbReference>
<sequence length="66" mass="7172">MQRNSQRKARNRLSLSPAPRIGPEQAKFGCELDPNRPQISSASQQAGATERGTNPGTARFGGIHRN</sequence>
<accession>K3YXG0</accession>
<reference evidence="2" key="2">
    <citation type="submission" date="2018-08" db="UniProtKB">
        <authorList>
            <consortium name="EnsemblPlants"/>
        </authorList>
    </citation>
    <scope>IDENTIFICATION</scope>
    <source>
        <strain evidence="2">Yugu1</strain>
    </source>
</reference>
<evidence type="ECO:0000313" key="3">
    <source>
        <dbReference type="Proteomes" id="UP000004995"/>
    </source>
</evidence>
<feature type="region of interest" description="Disordered" evidence="1">
    <location>
        <begin position="1"/>
        <end position="66"/>
    </location>
</feature>
<dbReference type="EMBL" id="AGNK02000052">
    <property type="status" value="NOT_ANNOTATED_CDS"/>
    <property type="molecule type" value="Genomic_DNA"/>
</dbReference>
<dbReference type="Gramene" id="KQL28175">
    <property type="protein sequence ID" value="KQL28175"/>
    <property type="gene ID" value="SETIT_018956mg"/>
</dbReference>
<feature type="compositionally biased region" description="Basic residues" evidence="1">
    <location>
        <begin position="1"/>
        <end position="11"/>
    </location>
</feature>
<keyword evidence="3" id="KW-1185">Reference proteome</keyword>
<protein>
    <submittedName>
        <fullName evidence="2">Uncharacterized protein</fullName>
    </submittedName>
</protein>
<evidence type="ECO:0000313" key="2">
    <source>
        <dbReference type="EnsemblPlants" id="KQL28175"/>
    </source>
</evidence>
<feature type="compositionally biased region" description="Polar residues" evidence="1">
    <location>
        <begin position="37"/>
        <end position="56"/>
    </location>
</feature>
<dbReference type="HOGENOM" id="CLU_2836019_0_0_1"/>